<dbReference type="PROSITE" id="PS00653">
    <property type="entry name" value="GLYCOSYL_HYDROL_F1_2"/>
    <property type="match status" value="1"/>
</dbReference>
<organism evidence="7 8">
    <name type="scientific">Schleiferilactobacillus perolens DSM 12744</name>
    <dbReference type="NCBI Taxonomy" id="1423792"/>
    <lineage>
        <taxon>Bacteria</taxon>
        <taxon>Bacillati</taxon>
        <taxon>Bacillota</taxon>
        <taxon>Bacilli</taxon>
        <taxon>Lactobacillales</taxon>
        <taxon>Lactobacillaceae</taxon>
        <taxon>Schleiferilactobacillus</taxon>
    </lineage>
</organism>
<evidence type="ECO:0000313" key="8">
    <source>
        <dbReference type="Proteomes" id="UP000051330"/>
    </source>
</evidence>
<keyword evidence="2 6" id="KW-0378">Hydrolase</keyword>
<dbReference type="PANTHER" id="PTHR10353:SF122">
    <property type="entry name" value="6-PHOSPHO-BETA-GLUCOSIDASE ASCB-RELATED"/>
    <property type="match status" value="1"/>
</dbReference>
<dbReference type="OrthoDB" id="1637462at2"/>
<dbReference type="InterPro" id="IPR001360">
    <property type="entry name" value="Glyco_hydro_1"/>
</dbReference>
<proteinExistence type="inferred from homology"/>
<evidence type="ECO:0000256" key="4">
    <source>
        <dbReference type="PROSITE-ProRule" id="PRU10055"/>
    </source>
</evidence>
<comment type="similarity">
    <text evidence="1 5">Belongs to the glycosyl hydrolase 1 family.</text>
</comment>
<evidence type="ECO:0000256" key="5">
    <source>
        <dbReference type="RuleBase" id="RU003690"/>
    </source>
</evidence>
<evidence type="ECO:0000256" key="6">
    <source>
        <dbReference type="RuleBase" id="RU004468"/>
    </source>
</evidence>
<gene>
    <name evidence="7" type="ORF">FD09_GL000129</name>
</gene>
<dbReference type="GO" id="GO:0005829">
    <property type="term" value="C:cytosol"/>
    <property type="evidence" value="ECO:0007669"/>
    <property type="project" value="TreeGrafter"/>
</dbReference>
<dbReference type="GO" id="GO:0016052">
    <property type="term" value="P:carbohydrate catabolic process"/>
    <property type="evidence" value="ECO:0007669"/>
    <property type="project" value="TreeGrafter"/>
</dbReference>
<feature type="active site" description="Nucleophile" evidence="4">
    <location>
        <position position="387"/>
    </location>
</feature>
<name>A0A0R1N2W2_9LACO</name>
<dbReference type="InterPro" id="IPR033132">
    <property type="entry name" value="GH_1_N_CS"/>
</dbReference>
<keyword evidence="8" id="KW-1185">Reference proteome</keyword>
<dbReference type="FunFam" id="3.20.20.80:FF:000004">
    <property type="entry name" value="Beta-glucosidase 6-phospho-beta-glucosidase"/>
    <property type="match status" value="1"/>
</dbReference>
<dbReference type="RefSeq" id="WP_057817228.1">
    <property type="nucleotide sequence ID" value="NZ_AZEC01000001.1"/>
</dbReference>
<dbReference type="InterPro" id="IPR017853">
    <property type="entry name" value="GH"/>
</dbReference>
<dbReference type="InterPro" id="IPR018120">
    <property type="entry name" value="Glyco_hydro_1_AS"/>
</dbReference>
<dbReference type="Gene3D" id="3.20.20.80">
    <property type="entry name" value="Glycosidases"/>
    <property type="match status" value="1"/>
</dbReference>
<sequence>MTKSYFPKNFLWGGAIAANQAEGAWNIDGKGMSVADVAQYKPNVDPKDYVSQWHVSPTQIQKAMQTDDTTYYPKRHGIDFYHRYKEDLALFSKMGMKCLRVSIAWTRLFPTGTESTPNANGIAFYRNLFKEMNRLGIEPLVTLAHYEMPLYLVNHYDGWVSREVVDLFIRFCRVCFQEFNPYVHYWLTFNEIDSVFRHPFTTVGVVEEKYANKKEAEQAIYQALHHQFLASALATKELRKVDSTAKIGCMMTKTLAYPLTPNPEDALLAQQYNRNNYFYADVQVFGAYPQYMKNYFNSHDIHVQMHQGDEEILKQYTVDFVSFSYYMTMVKSIDEDHMEKVGGNLTTSVKNPYLETSDWGWQVDPVGLRISLIDIYDRYHLPVFIVENGIGAKDTFVDGTVHDDYRIKYFSDHFKQVNLAIRDGVDVMGFTTWGCIDIISASTSQISKRYGFVYVDLDDLGRGTYDRYPKDSYYWYKRVIETNGASLYEDSKVAAAGSLKS</sequence>
<evidence type="ECO:0000256" key="1">
    <source>
        <dbReference type="ARBA" id="ARBA00010838"/>
    </source>
</evidence>
<dbReference type="PATRIC" id="fig|1423792.3.peg.132"/>
<evidence type="ECO:0000256" key="3">
    <source>
        <dbReference type="ARBA" id="ARBA00023295"/>
    </source>
</evidence>
<reference evidence="7 8" key="1">
    <citation type="journal article" date="2015" name="Genome Announc.">
        <title>Expanding the biotechnology potential of lactobacilli through comparative genomics of 213 strains and associated genera.</title>
        <authorList>
            <person name="Sun Z."/>
            <person name="Harris H.M."/>
            <person name="McCann A."/>
            <person name="Guo C."/>
            <person name="Argimon S."/>
            <person name="Zhang W."/>
            <person name="Yang X."/>
            <person name="Jeffery I.B."/>
            <person name="Cooney J.C."/>
            <person name="Kagawa T.F."/>
            <person name="Liu W."/>
            <person name="Song Y."/>
            <person name="Salvetti E."/>
            <person name="Wrobel A."/>
            <person name="Rasinkangas P."/>
            <person name="Parkhill J."/>
            <person name="Rea M.C."/>
            <person name="O'Sullivan O."/>
            <person name="Ritari J."/>
            <person name="Douillard F.P."/>
            <person name="Paul Ross R."/>
            <person name="Yang R."/>
            <person name="Briner A.E."/>
            <person name="Felis G.E."/>
            <person name="de Vos W.M."/>
            <person name="Barrangou R."/>
            <person name="Klaenhammer T.R."/>
            <person name="Caufield P.W."/>
            <person name="Cui Y."/>
            <person name="Zhang H."/>
            <person name="O'Toole P.W."/>
        </authorList>
    </citation>
    <scope>NUCLEOTIDE SEQUENCE [LARGE SCALE GENOMIC DNA]</scope>
    <source>
        <strain evidence="7 8">DSM 12744</strain>
    </source>
</reference>
<dbReference type="Pfam" id="PF00232">
    <property type="entry name" value="Glyco_hydro_1"/>
    <property type="match status" value="1"/>
</dbReference>
<dbReference type="GO" id="GO:0008422">
    <property type="term" value="F:beta-glucosidase activity"/>
    <property type="evidence" value="ECO:0007669"/>
    <property type="project" value="TreeGrafter"/>
</dbReference>
<comment type="caution">
    <text evidence="7">The sequence shown here is derived from an EMBL/GenBank/DDBJ whole genome shotgun (WGS) entry which is preliminary data.</text>
</comment>
<keyword evidence="3 6" id="KW-0326">Glycosidase</keyword>
<dbReference type="PANTHER" id="PTHR10353">
    <property type="entry name" value="GLYCOSYL HYDROLASE"/>
    <property type="match status" value="1"/>
</dbReference>
<dbReference type="PRINTS" id="PR00131">
    <property type="entry name" value="GLHYDRLASE1"/>
</dbReference>
<evidence type="ECO:0000256" key="2">
    <source>
        <dbReference type="ARBA" id="ARBA00022801"/>
    </source>
</evidence>
<evidence type="ECO:0000313" key="7">
    <source>
        <dbReference type="EMBL" id="KRL14481.1"/>
    </source>
</evidence>
<dbReference type="STRING" id="1423792.FD09_GL000129"/>
<dbReference type="Proteomes" id="UP000051330">
    <property type="component" value="Unassembled WGS sequence"/>
</dbReference>
<dbReference type="EMBL" id="AZEC01000001">
    <property type="protein sequence ID" value="KRL14481.1"/>
    <property type="molecule type" value="Genomic_DNA"/>
</dbReference>
<accession>A0A0R1N2W2</accession>
<dbReference type="AlphaFoldDB" id="A0A0R1N2W2"/>
<dbReference type="PROSITE" id="PS00572">
    <property type="entry name" value="GLYCOSYL_HYDROL_F1_1"/>
    <property type="match status" value="1"/>
</dbReference>
<dbReference type="SUPFAM" id="SSF51445">
    <property type="entry name" value="(Trans)glycosidases"/>
    <property type="match status" value="1"/>
</dbReference>
<protein>
    <submittedName>
        <fullName evidence="7">6-phospho-beta-glucosidase</fullName>
    </submittedName>
</protein>